<dbReference type="Gene3D" id="3.40.640.10">
    <property type="entry name" value="Type I PLP-dependent aspartate aminotransferase-like (Major domain)"/>
    <property type="match status" value="1"/>
</dbReference>
<dbReference type="Gene3D" id="1.10.10.10">
    <property type="entry name" value="Winged helix-like DNA-binding domain superfamily/Winged helix DNA-binding domain"/>
    <property type="match status" value="1"/>
</dbReference>
<comment type="similarity">
    <text evidence="1">In the C-terminal section; belongs to the class-I pyridoxal-phosphate-dependent aminotransferase family.</text>
</comment>
<dbReference type="CDD" id="cd00609">
    <property type="entry name" value="AAT_like"/>
    <property type="match status" value="1"/>
</dbReference>
<evidence type="ECO:0000313" key="8">
    <source>
        <dbReference type="Proteomes" id="UP000008366"/>
    </source>
</evidence>
<gene>
    <name evidence="7" type="ORF">KILIM_011_00260</name>
</gene>
<dbReference type="RefSeq" id="WP_006591285.1">
    <property type="nucleotide sequence ID" value="NZ_BAHD01000011.1"/>
</dbReference>
<dbReference type="PROSITE" id="PS50949">
    <property type="entry name" value="HTH_GNTR"/>
    <property type="match status" value="1"/>
</dbReference>
<dbReference type="PANTHER" id="PTHR46577:SF1">
    <property type="entry name" value="HTH-TYPE TRANSCRIPTIONAL REGULATORY PROTEIN GABR"/>
    <property type="match status" value="1"/>
</dbReference>
<dbReference type="Pfam" id="PF00155">
    <property type="entry name" value="Aminotran_1_2"/>
    <property type="match status" value="1"/>
</dbReference>
<keyword evidence="4" id="KW-0238">DNA-binding</keyword>
<evidence type="ECO:0000313" key="7">
    <source>
        <dbReference type="EMBL" id="GAB94753.1"/>
    </source>
</evidence>
<protein>
    <submittedName>
        <fullName evidence="7">Putative GntR family transcriptional regulator</fullName>
    </submittedName>
</protein>
<dbReference type="InterPro" id="IPR051446">
    <property type="entry name" value="HTH_trans_reg/aminotransferase"/>
</dbReference>
<dbReference type="InterPro" id="IPR004839">
    <property type="entry name" value="Aminotransferase_I/II_large"/>
</dbReference>
<dbReference type="eggNOG" id="COG1167">
    <property type="taxonomic scope" value="Bacteria"/>
</dbReference>
<dbReference type="InterPro" id="IPR000524">
    <property type="entry name" value="Tscrpt_reg_HTH_GntR"/>
</dbReference>
<dbReference type="InterPro" id="IPR015422">
    <property type="entry name" value="PyrdxlP-dep_Trfase_small"/>
</dbReference>
<feature type="domain" description="HTH gntR-type" evidence="6">
    <location>
        <begin position="22"/>
        <end position="90"/>
    </location>
</feature>
<dbReference type="EMBL" id="BAHD01000011">
    <property type="protein sequence ID" value="GAB94753.1"/>
    <property type="molecule type" value="Genomic_DNA"/>
</dbReference>
<evidence type="ECO:0000256" key="1">
    <source>
        <dbReference type="ARBA" id="ARBA00005384"/>
    </source>
</evidence>
<dbReference type="CDD" id="cd07377">
    <property type="entry name" value="WHTH_GntR"/>
    <property type="match status" value="1"/>
</dbReference>
<keyword evidence="3" id="KW-0805">Transcription regulation</keyword>
<keyword evidence="8" id="KW-1185">Reference proteome</keyword>
<evidence type="ECO:0000256" key="5">
    <source>
        <dbReference type="ARBA" id="ARBA00023163"/>
    </source>
</evidence>
<dbReference type="PRINTS" id="PR00035">
    <property type="entry name" value="HTHGNTR"/>
</dbReference>
<dbReference type="SUPFAM" id="SSF46785">
    <property type="entry name" value="Winged helix' DNA-binding domain"/>
    <property type="match status" value="1"/>
</dbReference>
<keyword evidence="2" id="KW-0663">Pyridoxal phosphate</keyword>
<reference evidence="7 8" key="1">
    <citation type="submission" date="2012-08" db="EMBL/GenBank/DDBJ databases">
        <title>Whole genome shotgun sequence of Kineosphaera limosa NBRC 100340.</title>
        <authorList>
            <person name="Yoshida I."/>
            <person name="Isaki S."/>
            <person name="Hosoyama A."/>
            <person name="Tsuchikane K."/>
            <person name="Katsumata H."/>
            <person name="Ando Y."/>
            <person name="Ohji S."/>
            <person name="Hamada M."/>
            <person name="Tamura T."/>
            <person name="Yamazoe A."/>
            <person name="Yamazaki S."/>
            <person name="Fujita N."/>
        </authorList>
    </citation>
    <scope>NUCLEOTIDE SEQUENCE [LARGE SCALE GENOMIC DNA]</scope>
    <source>
        <strain evidence="7 8">NBRC 100340</strain>
    </source>
</reference>
<dbReference type="Pfam" id="PF00392">
    <property type="entry name" value="GntR"/>
    <property type="match status" value="1"/>
</dbReference>
<proteinExistence type="inferred from homology"/>
<evidence type="ECO:0000256" key="2">
    <source>
        <dbReference type="ARBA" id="ARBA00022898"/>
    </source>
</evidence>
<evidence type="ECO:0000256" key="3">
    <source>
        <dbReference type="ARBA" id="ARBA00023015"/>
    </source>
</evidence>
<keyword evidence="5" id="KW-0804">Transcription</keyword>
<dbReference type="InterPro" id="IPR036388">
    <property type="entry name" value="WH-like_DNA-bd_sf"/>
</dbReference>
<evidence type="ECO:0000256" key="4">
    <source>
        <dbReference type="ARBA" id="ARBA00023125"/>
    </source>
</evidence>
<dbReference type="SMART" id="SM00345">
    <property type="entry name" value="HTH_GNTR"/>
    <property type="match status" value="1"/>
</dbReference>
<comment type="caution">
    <text evidence="7">The sequence shown here is derived from an EMBL/GenBank/DDBJ whole genome shotgun (WGS) entry which is preliminary data.</text>
</comment>
<dbReference type="PANTHER" id="PTHR46577">
    <property type="entry name" value="HTH-TYPE TRANSCRIPTIONAL REGULATORY PROTEIN GABR"/>
    <property type="match status" value="1"/>
</dbReference>
<dbReference type="InterPro" id="IPR015421">
    <property type="entry name" value="PyrdxlP-dep_Trfase_major"/>
</dbReference>
<dbReference type="STRING" id="1184609.KILIM_011_00260"/>
<dbReference type="AlphaFoldDB" id="K6VEY8"/>
<name>K6VEY8_9MICO</name>
<dbReference type="GO" id="GO:0003677">
    <property type="term" value="F:DNA binding"/>
    <property type="evidence" value="ECO:0007669"/>
    <property type="project" value="UniProtKB-KW"/>
</dbReference>
<sequence>MSAPKITARRLVEILPPLPAAGPRYAALATALAELVGDGRLLVGTRMPSERDFTVALGVSRTTVTRAYEQLREQGHLASVRGSGSVVANAGTRPHSGPIGPLGSAAIDAAPDALDLTCAAPAGQAELLPWFAAALERLPAHLTDSGYHPLGLPVLREAIARRFTQRGLSTLADQIIVTTGGLPALATVARAFVGPGDRVLLENPTYPGAISAMRHAGGRLVGLPVGRSSDGGPADLAPAAATLIDQTRPGLALLLPDFHNPTGLLLGDAQRAALARVLRERGVRAVVDETLVETALDASIPMPAPFGLHARDAITVGSVSKSHWGGLRIGWIRAPRADIATLAAARLGLDVGVPVLEQLVVAGMFADGVYALPGEQVAHRRRYAALVDAVRAHLPGWSFVPPQGGLALWCKMPGNSSSALVAAARTRGTLLVPGAAFAVDGVGLERYLRLPFALREQQLRQAVRVIADVYSGLGEHEPVRGRWASTPPPAVVA</sequence>
<evidence type="ECO:0000259" key="6">
    <source>
        <dbReference type="PROSITE" id="PS50949"/>
    </source>
</evidence>
<dbReference type="GO" id="GO:0003700">
    <property type="term" value="F:DNA-binding transcription factor activity"/>
    <property type="evidence" value="ECO:0007669"/>
    <property type="project" value="InterPro"/>
</dbReference>
<organism evidence="7 8">
    <name type="scientific">Kineosphaera limosa NBRC 100340</name>
    <dbReference type="NCBI Taxonomy" id="1184609"/>
    <lineage>
        <taxon>Bacteria</taxon>
        <taxon>Bacillati</taxon>
        <taxon>Actinomycetota</taxon>
        <taxon>Actinomycetes</taxon>
        <taxon>Micrococcales</taxon>
        <taxon>Dermatophilaceae</taxon>
        <taxon>Kineosphaera</taxon>
    </lineage>
</organism>
<dbReference type="SUPFAM" id="SSF53383">
    <property type="entry name" value="PLP-dependent transferases"/>
    <property type="match status" value="1"/>
</dbReference>
<accession>K6VEY8</accession>
<dbReference type="InterPro" id="IPR036390">
    <property type="entry name" value="WH_DNA-bd_sf"/>
</dbReference>
<dbReference type="Gene3D" id="3.90.1150.10">
    <property type="entry name" value="Aspartate Aminotransferase, domain 1"/>
    <property type="match status" value="1"/>
</dbReference>
<dbReference type="Proteomes" id="UP000008366">
    <property type="component" value="Unassembled WGS sequence"/>
</dbReference>
<dbReference type="InterPro" id="IPR015424">
    <property type="entry name" value="PyrdxlP-dep_Trfase"/>
</dbReference>
<dbReference type="GO" id="GO:0030170">
    <property type="term" value="F:pyridoxal phosphate binding"/>
    <property type="evidence" value="ECO:0007669"/>
    <property type="project" value="InterPro"/>
</dbReference>